<evidence type="ECO:0000256" key="1">
    <source>
        <dbReference type="SAM" id="SignalP"/>
    </source>
</evidence>
<accession>A0A1H6TLK3</accession>
<dbReference type="OrthoDB" id="1430919at2"/>
<keyword evidence="1" id="KW-0732">Signal</keyword>
<dbReference type="EMBL" id="FNYA01000003">
    <property type="protein sequence ID" value="SEI80196.1"/>
    <property type="molecule type" value="Genomic_DNA"/>
</dbReference>
<sequence>MKKITKKTLVFLICAFLPILINAQVGIGTTNPEAALDITSTTTGFLMPRVALTDINVAAPVVNPASGVLEVGTMVFNTASTAGITGVVPGLYFWDGTKWVPQFQRGFEKRFVQSADLAVAKTASTYTNIPGLGALSFIVPYDGIYQFTLTGYLGSDTPVGSILFTDNNFGWVEGNFRMTINGVDYKKYSYSVSYYNHATSMQYFQLFNESNVVVKIPLTAGSTCTLNAAYNGVATDGYSNNTTALSHVVGRSAAILGNECEINVIYLGK</sequence>
<reference evidence="3" key="1">
    <citation type="submission" date="2016-10" db="EMBL/GenBank/DDBJ databases">
        <authorList>
            <person name="Varghese N."/>
            <person name="Submissions S."/>
        </authorList>
    </citation>
    <scope>NUCLEOTIDE SEQUENCE [LARGE SCALE GENOMIC DNA]</scope>
    <source>
        <strain evidence="3">DSM 17934</strain>
    </source>
</reference>
<dbReference type="RefSeq" id="WP_091311336.1">
    <property type="nucleotide sequence ID" value="NZ_CBCSJU010000007.1"/>
</dbReference>
<dbReference type="AlphaFoldDB" id="A0A1H6TLK3"/>
<gene>
    <name evidence="2" type="ORF">SAMN05660918_1673</name>
</gene>
<feature type="signal peptide" evidence="1">
    <location>
        <begin position="1"/>
        <end position="23"/>
    </location>
</feature>
<dbReference type="STRING" id="402734.SAMN05660918_1673"/>
<feature type="chain" id="PRO_5011783051" description="C1q domain-containing protein" evidence="1">
    <location>
        <begin position="24"/>
        <end position="269"/>
    </location>
</feature>
<name>A0A1H6TLK3_9FLAO</name>
<organism evidence="2 3">
    <name type="scientific">Flavobacterium terrigena</name>
    <dbReference type="NCBI Taxonomy" id="402734"/>
    <lineage>
        <taxon>Bacteria</taxon>
        <taxon>Pseudomonadati</taxon>
        <taxon>Bacteroidota</taxon>
        <taxon>Flavobacteriia</taxon>
        <taxon>Flavobacteriales</taxon>
        <taxon>Flavobacteriaceae</taxon>
        <taxon>Flavobacterium</taxon>
    </lineage>
</organism>
<evidence type="ECO:0000313" key="3">
    <source>
        <dbReference type="Proteomes" id="UP000199702"/>
    </source>
</evidence>
<dbReference type="Proteomes" id="UP000199702">
    <property type="component" value="Unassembled WGS sequence"/>
</dbReference>
<evidence type="ECO:0000313" key="2">
    <source>
        <dbReference type="EMBL" id="SEI80196.1"/>
    </source>
</evidence>
<keyword evidence="3" id="KW-1185">Reference proteome</keyword>
<protein>
    <recommendedName>
        <fullName evidence="4">C1q domain-containing protein</fullName>
    </recommendedName>
</protein>
<proteinExistence type="predicted"/>
<evidence type="ECO:0008006" key="4">
    <source>
        <dbReference type="Google" id="ProtNLM"/>
    </source>
</evidence>